<feature type="compositionally biased region" description="Gly residues" evidence="1">
    <location>
        <begin position="130"/>
        <end position="139"/>
    </location>
</feature>
<reference evidence="2" key="2">
    <citation type="submission" date="2018-05" db="EMBL/GenBank/DDBJ databases">
        <title>OmerRS3 (Oryza meridionalis Reference Sequence Version 3).</title>
        <authorList>
            <person name="Zhang J."/>
            <person name="Kudrna D."/>
            <person name="Lee S."/>
            <person name="Talag J."/>
            <person name="Welchert J."/>
            <person name="Wing R.A."/>
        </authorList>
    </citation>
    <scope>NUCLEOTIDE SEQUENCE [LARGE SCALE GENOMIC DNA]</scope>
    <source>
        <strain evidence="2">OR44</strain>
    </source>
</reference>
<dbReference type="Proteomes" id="UP000008021">
    <property type="component" value="Chromosome 3"/>
</dbReference>
<protein>
    <submittedName>
        <fullName evidence="2">Uncharacterized protein</fullName>
    </submittedName>
</protein>
<proteinExistence type="predicted"/>
<feature type="compositionally biased region" description="Basic residues" evidence="1">
    <location>
        <begin position="43"/>
        <end position="57"/>
    </location>
</feature>
<feature type="compositionally biased region" description="Low complexity" evidence="1">
    <location>
        <begin position="19"/>
        <end position="29"/>
    </location>
</feature>
<organism evidence="2">
    <name type="scientific">Oryza meridionalis</name>
    <dbReference type="NCBI Taxonomy" id="40149"/>
    <lineage>
        <taxon>Eukaryota</taxon>
        <taxon>Viridiplantae</taxon>
        <taxon>Streptophyta</taxon>
        <taxon>Embryophyta</taxon>
        <taxon>Tracheophyta</taxon>
        <taxon>Spermatophyta</taxon>
        <taxon>Magnoliopsida</taxon>
        <taxon>Liliopsida</taxon>
        <taxon>Poales</taxon>
        <taxon>Poaceae</taxon>
        <taxon>BOP clade</taxon>
        <taxon>Oryzoideae</taxon>
        <taxon>Oryzeae</taxon>
        <taxon>Oryzinae</taxon>
        <taxon>Oryza</taxon>
    </lineage>
</organism>
<dbReference type="EnsemblPlants" id="OMERI03G20290.6">
    <property type="protein sequence ID" value="OMERI03G20290.6"/>
    <property type="gene ID" value="OMERI03G20290"/>
</dbReference>
<feature type="compositionally biased region" description="Polar residues" evidence="1">
    <location>
        <begin position="96"/>
        <end position="111"/>
    </location>
</feature>
<dbReference type="EnsemblPlants" id="OMERI03G20290.4">
    <property type="protein sequence ID" value="OMERI03G20290.4"/>
    <property type="gene ID" value="OMERI03G20290"/>
</dbReference>
<dbReference type="EnsemblPlants" id="OMERI03G20290.2">
    <property type="protein sequence ID" value="OMERI03G20290.2"/>
    <property type="gene ID" value="OMERI03G20290"/>
</dbReference>
<name>A0A0E0D2I8_9ORYZ</name>
<accession>A0A0E0D2I8</accession>
<feature type="compositionally biased region" description="Pro residues" evidence="1">
    <location>
        <begin position="30"/>
        <end position="40"/>
    </location>
</feature>
<dbReference type="Gramene" id="OMERI03G20290.2">
    <property type="protein sequence ID" value="OMERI03G20290.2"/>
    <property type="gene ID" value="OMERI03G20290"/>
</dbReference>
<dbReference type="EnsemblPlants" id="OMERI03G20290.5">
    <property type="protein sequence ID" value="OMERI03G20290.5"/>
    <property type="gene ID" value="OMERI03G20290"/>
</dbReference>
<evidence type="ECO:0000313" key="3">
    <source>
        <dbReference type="Proteomes" id="UP000008021"/>
    </source>
</evidence>
<sequence length="261" mass="27249">MDILVNLRRIACSPNPSQTAAAAATTSTLPLPPPSTPPTTPFVRRRHHRPLRRRHRPLPPPPSTPPTAHPPPPRRSAQAAAASPPRSPTSAPLYAANTSSPSLQRSLTSAAANKMKKALGLRSLASSKGGSPGSGGSGGAKSAPPRRRELTRVQMRISEPADARIRIGLLRIAVSQAAAAVPGDRGLVTEDTGGASRRPDSAACSDDAGLISLPPVTMKRKGKMPEKVRSIKFTGSQSECEILLSDSQPSARQPPAGTKRA</sequence>
<evidence type="ECO:0000256" key="1">
    <source>
        <dbReference type="SAM" id="MobiDB-lite"/>
    </source>
</evidence>
<dbReference type="EnsemblPlants" id="OMERI03G20290.9">
    <property type="protein sequence ID" value="OMERI03G20290.9"/>
    <property type="gene ID" value="OMERI03G20290"/>
</dbReference>
<feature type="region of interest" description="Disordered" evidence="1">
    <location>
        <begin position="242"/>
        <end position="261"/>
    </location>
</feature>
<feature type="compositionally biased region" description="Pro residues" evidence="1">
    <location>
        <begin position="58"/>
        <end position="74"/>
    </location>
</feature>
<reference evidence="2" key="1">
    <citation type="submission" date="2015-04" db="UniProtKB">
        <authorList>
            <consortium name="EnsemblPlants"/>
        </authorList>
    </citation>
    <scope>IDENTIFICATION</scope>
</reference>
<evidence type="ECO:0000313" key="2">
    <source>
        <dbReference type="EnsemblPlants" id="OMERI03G20290.9"/>
    </source>
</evidence>
<feature type="compositionally biased region" description="Polar residues" evidence="1">
    <location>
        <begin position="242"/>
        <end position="251"/>
    </location>
</feature>
<dbReference type="AlphaFoldDB" id="A0A0E0D2I8"/>
<feature type="compositionally biased region" description="Low complexity" evidence="1">
    <location>
        <begin position="75"/>
        <end position="92"/>
    </location>
</feature>
<dbReference type="Gramene" id="OMERI03G20290.6">
    <property type="protein sequence ID" value="OMERI03G20290.6"/>
    <property type="gene ID" value="OMERI03G20290"/>
</dbReference>
<dbReference type="Gramene" id="OMERI03G20290.4">
    <property type="protein sequence ID" value="OMERI03G20290.4"/>
    <property type="gene ID" value="OMERI03G20290"/>
</dbReference>
<dbReference type="HOGENOM" id="CLU_1067030_0_0_1"/>
<dbReference type="Gramene" id="OMERI03G20290.5">
    <property type="protein sequence ID" value="OMERI03G20290.5"/>
    <property type="gene ID" value="OMERI03G20290"/>
</dbReference>
<feature type="region of interest" description="Disordered" evidence="1">
    <location>
        <begin position="180"/>
        <end position="226"/>
    </location>
</feature>
<feature type="region of interest" description="Disordered" evidence="1">
    <location>
        <begin position="15"/>
        <end position="152"/>
    </location>
</feature>
<keyword evidence="3" id="KW-1185">Reference proteome</keyword>
<dbReference type="Gramene" id="OMERI03G20290.9">
    <property type="protein sequence ID" value="OMERI03G20290.9"/>
    <property type="gene ID" value="OMERI03G20290"/>
</dbReference>